<evidence type="ECO:0000256" key="8">
    <source>
        <dbReference type="ARBA" id="ARBA00022741"/>
    </source>
</evidence>
<organism evidence="15">
    <name type="scientific">marine sediment metagenome</name>
    <dbReference type="NCBI Taxonomy" id="412755"/>
    <lineage>
        <taxon>unclassified sequences</taxon>
        <taxon>metagenomes</taxon>
        <taxon>ecological metagenomes</taxon>
    </lineage>
</organism>
<evidence type="ECO:0000256" key="13">
    <source>
        <dbReference type="ARBA" id="ARBA00023146"/>
    </source>
</evidence>
<accession>X1I3C1</accession>
<dbReference type="SUPFAM" id="SSF55186">
    <property type="entry name" value="ThrRS/AlaRS common domain"/>
    <property type="match status" value="1"/>
</dbReference>
<dbReference type="Gene3D" id="3.30.980.10">
    <property type="entry name" value="Threonyl-trna Synthetase, Chain A, domain 2"/>
    <property type="match status" value="1"/>
</dbReference>
<keyword evidence="11" id="KW-0694">RNA-binding</keyword>
<feature type="domain" description="Alanyl-transfer RNA synthetases family profile" evidence="14">
    <location>
        <begin position="1"/>
        <end position="126"/>
    </location>
</feature>
<feature type="non-terminal residue" evidence="15">
    <location>
        <position position="272"/>
    </location>
</feature>
<keyword evidence="12" id="KW-0648">Protein biosynthesis</keyword>
<dbReference type="FunFam" id="3.30.54.20:FF:000001">
    <property type="entry name" value="Alanine--tRNA ligase"/>
    <property type="match status" value="1"/>
</dbReference>
<comment type="caution">
    <text evidence="15">The sequence shown here is derived from an EMBL/GenBank/DDBJ whole genome shotgun (WGS) entry which is preliminary data.</text>
</comment>
<dbReference type="GO" id="GO:0005829">
    <property type="term" value="C:cytosol"/>
    <property type="evidence" value="ECO:0007669"/>
    <property type="project" value="TreeGrafter"/>
</dbReference>
<dbReference type="Pfam" id="PF02272">
    <property type="entry name" value="DHHA1"/>
    <property type="match status" value="1"/>
</dbReference>
<evidence type="ECO:0000256" key="1">
    <source>
        <dbReference type="ARBA" id="ARBA00001947"/>
    </source>
</evidence>
<evidence type="ECO:0000256" key="6">
    <source>
        <dbReference type="ARBA" id="ARBA00022598"/>
    </source>
</evidence>
<keyword evidence="8" id="KW-0547">Nucleotide-binding</keyword>
<dbReference type="InterPro" id="IPR003156">
    <property type="entry name" value="DHHA1_dom"/>
</dbReference>
<dbReference type="PROSITE" id="PS50860">
    <property type="entry name" value="AA_TRNA_LIGASE_II_ALA"/>
    <property type="match status" value="1"/>
</dbReference>
<feature type="non-terminal residue" evidence="15">
    <location>
        <position position="1"/>
    </location>
</feature>
<dbReference type="InterPro" id="IPR018163">
    <property type="entry name" value="Thr/Ala-tRNA-synth_IIc_edit"/>
</dbReference>
<evidence type="ECO:0000256" key="12">
    <source>
        <dbReference type="ARBA" id="ARBA00022917"/>
    </source>
</evidence>
<keyword evidence="9" id="KW-0862">Zinc</keyword>
<evidence type="ECO:0000259" key="14">
    <source>
        <dbReference type="PROSITE" id="PS50860"/>
    </source>
</evidence>
<dbReference type="EC" id="6.1.1.7" evidence="3"/>
<dbReference type="InterPro" id="IPR018165">
    <property type="entry name" value="Ala-tRNA-synth_IIc_core"/>
</dbReference>
<dbReference type="PANTHER" id="PTHR11777:SF9">
    <property type="entry name" value="ALANINE--TRNA LIGASE, CYTOPLASMIC"/>
    <property type="match status" value="1"/>
</dbReference>
<dbReference type="EMBL" id="BARU01026462">
    <property type="protein sequence ID" value="GAH76202.1"/>
    <property type="molecule type" value="Genomic_DNA"/>
</dbReference>
<dbReference type="PANTHER" id="PTHR11777">
    <property type="entry name" value="ALANYL-TRNA SYNTHETASE"/>
    <property type="match status" value="1"/>
</dbReference>
<evidence type="ECO:0000256" key="10">
    <source>
        <dbReference type="ARBA" id="ARBA00022840"/>
    </source>
</evidence>
<dbReference type="GO" id="GO:0002161">
    <property type="term" value="F:aminoacyl-tRNA deacylase activity"/>
    <property type="evidence" value="ECO:0007669"/>
    <property type="project" value="TreeGrafter"/>
</dbReference>
<dbReference type="FunFam" id="3.10.310.40:FF:000001">
    <property type="entry name" value="Alanine--tRNA ligase"/>
    <property type="match status" value="1"/>
</dbReference>
<evidence type="ECO:0000256" key="7">
    <source>
        <dbReference type="ARBA" id="ARBA00022723"/>
    </source>
</evidence>
<dbReference type="SMART" id="SM00863">
    <property type="entry name" value="tRNA_SAD"/>
    <property type="match status" value="1"/>
</dbReference>
<dbReference type="Gene3D" id="3.30.54.20">
    <property type="match status" value="1"/>
</dbReference>
<dbReference type="GO" id="GO:0000049">
    <property type="term" value="F:tRNA binding"/>
    <property type="evidence" value="ECO:0007669"/>
    <property type="project" value="UniProtKB-KW"/>
</dbReference>
<proteinExistence type="inferred from homology"/>
<keyword evidence="6" id="KW-0436">Ligase</keyword>
<dbReference type="FunFam" id="3.30.980.10:FF:000004">
    <property type="entry name" value="Alanine--tRNA ligase, cytoplasmic"/>
    <property type="match status" value="1"/>
</dbReference>
<dbReference type="InterPro" id="IPR050058">
    <property type="entry name" value="Ala-tRNA_ligase"/>
</dbReference>
<evidence type="ECO:0000313" key="15">
    <source>
        <dbReference type="EMBL" id="GAH76202.1"/>
    </source>
</evidence>
<dbReference type="Gene3D" id="6.10.250.550">
    <property type="match status" value="1"/>
</dbReference>
<keyword evidence="5" id="KW-0820">tRNA-binding</keyword>
<dbReference type="Gene3D" id="3.10.310.40">
    <property type="match status" value="1"/>
</dbReference>
<dbReference type="Pfam" id="PF07973">
    <property type="entry name" value="tRNA_SAD"/>
    <property type="match status" value="1"/>
</dbReference>
<keyword evidence="7" id="KW-0479">Metal-binding</keyword>
<keyword evidence="10" id="KW-0067">ATP-binding</keyword>
<evidence type="ECO:0000256" key="9">
    <source>
        <dbReference type="ARBA" id="ARBA00022833"/>
    </source>
</evidence>
<dbReference type="InterPro" id="IPR012947">
    <property type="entry name" value="tRNA_SAD"/>
</dbReference>
<reference evidence="15" key="1">
    <citation type="journal article" date="2014" name="Front. Microbiol.">
        <title>High frequency of phylogenetically diverse reductive dehalogenase-homologous genes in deep subseafloor sedimentary metagenomes.</title>
        <authorList>
            <person name="Kawai M."/>
            <person name="Futagami T."/>
            <person name="Toyoda A."/>
            <person name="Takaki Y."/>
            <person name="Nishi S."/>
            <person name="Hori S."/>
            <person name="Arai W."/>
            <person name="Tsubouchi T."/>
            <person name="Morono Y."/>
            <person name="Uchiyama I."/>
            <person name="Ito T."/>
            <person name="Fujiyama A."/>
            <person name="Inagaki F."/>
            <person name="Takami H."/>
        </authorList>
    </citation>
    <scope>NUCLEOTIDE SEQUENCE</scope>
    <source>
        <strain evidence="15">Expedition CK06-06</strain>
    </source>
</reference>
<dbReference type="GO" id="GO:0005524">
    <property type="term" value="F:ATP binding"/>
    <property type="evidence" value="ECO:0007669"/>
    <property type="project" value="UniProtKB-KW"/>
</dbReference>
<comment type="similarity">
    <text evidence="2">Belongs to the class-II aminoacyl-tRNA synthetase family.</text>
</comment>
<keyword evidence="13" id="KW-0030">Aminoacyl-tRNA synthetase</keyword>
<dbReference type="GO" id="GO:0004813">
    <property type="term" value="F:alanine-tRNA ligase activity"/>
    <property type="evidence" value="ECO:0007669"/>
    <property type="project" value="UniProtKB-EC"/>
</dbReference>
<evidence type="ECO:0000256" key="4">
    <source>
        <dbReference type="ARBA" id="ARBA00017959"/>
    </source>
</evidence>
<dbReference type="GO" id="GO:0006419">
    <property type="term" value="P:alanyl-tRNA aminoacylation"/>
    <property type="evidence" value="ECO:0007669"/>
    <property type="project" value="InterPro"/>
</dbReference>
<dbReference type="AlphaFoldDB" id="X1I3C1"/>
<comment type="cofactor">
    <cofactor evidence="1">
        <name>Zn(2+)</name>
        <dbReference type="ChEBI" id="CHEBI:29105"/>
    </cofactor>
</comment>
<evidence type="ECO:0000256" key="3">
    <source>
        <dbReference type="ARBA" id="ARBA00013168"/>
    </source>
</evidence>
<gene>
    <name evidence="15" type="ORF">S03H2_42500</name>
</gene>
<dbReference type="GO" id="GO:0046872">
    <property type="term" value="F:metal ion binding"/>
    <property type="evidence" value="ECO:0007669"/>
    <property type="project" value="UniProtKB-KW"/>
</dbReference>
<name>X1I3C1_9ZZZZ</name>
<sequence>SLVAPDRLRFDFTNPEAVTTAQLQEIEAGVNRKILENYSLNIVFKPLQQAMAEGAMALFGEKYGETVRTITMGGETPFSYELCGGTHVGETGDIGTFLITSESSVGAGLRRIEAVTGREAYQLIHRRFNLLNQTAGLLDTNPDQIVEKTRGVLEQLDGARKSISSLRRELIAQEFKLLLENVPLVDGVAVLTAILPEADGESLREMADRFRQKYQSGVILLASVYDGRPLLIAAVTEDLVARGLHAGELVKYAAQPLGGSGGGRPTLAQAGG</sequence>
<evidence type="ECO:0000256" key="2">
    <source>
        <dbReference type="ARBA" id="ARBA00008226"/>
    </source>
</evidence>
<evidence type="ECO:0000256" key="5">
    <source>
        <dbReference type="ARBA" id="ARBA00022555"/>
    </source>
</evidence>
<evidence type="ECO:0000256" key="11">
    <source>
        <dbReference type="ARBA" id="ARBA00022884"/>
    </source>
</evidence>
<protein>
    <recommendedName>
        <fullName evidence="4">Alanine--tRNA ligase</fullName>
        <ecNumber evidence="3">6.1.1.7</ecNumber>
    </recommendedName>
</protein>